<name>A0A7Y6C2J5_9BACL</name>
<gene>
    <name evidence="1" type="ORF">HP552_29770</name>
</gene>
<evidence type="ECO:0000313" key="2">
    <source>
        <dbReference type="Proteomes" id="UP000526125"/>
    </source>
</evidence>
<keyword evidence="2" id="KW-1185">Reference proteome</keyword>
<reference evidence="1 2" key="1">
    <citation type="submission" date="2020-05" db="EMBL/GenBank/DDBJ databases">
        <title>Genome Sequencing of Type Strains.</title>
        <authorList>
            <person name="Lemaire J.F."/>
            <person name="Inderbitzin P."/>
            <person name="Gregorio O.A."/>
            <person name="Collins S.B."/>
            <person name="Wespe N."/>
            <person name="Knight-Connoni V."/>
        </authorList>
    </citation>
    <scope>NUCLEOTIDE SEQUENCE [LARGE SCALE GENOMIC DNA]</scope>
    <source>
        <strain evidence="1 2">LMG 21957</strain>
    </source>
</reference>
<evidence type="ECO:0000313" key="1">
    <source>
        <dbReference type="EMBL" id="NUU79394.1"/>
    </source>
</evidence>
<dbReference type="RefSeq" id="WP_175398953.1">
    <property type="nucleotide sequence ID" value="NZ_JABMCB010000202.1"/>
</dbReference>
<protein>
    <recommendedName>
        <fullName evidence="3">Glycoside hydrolase</fullName>
    </recommendedName>
</protein>
<dbReference type="InterPro" id="IPR053161">
    <property type="entry name" value="Ulvan_degrading_GH"/>
</dbReference>
<dbReference type="Proteomes" id="UP000526125">
    <property type="component" value="Unassembled WGS sequence"/>
</dbReference>
<dbReference type="EMBL" id="JABMCB010000202">
    <property type="protein sequence ID" value="NUU79394.1"/>
    <property type="molecule type" value="Genomic_DNA"/>
</dbReference>
<accession>A0A7Y6C2J5</accession>
<comment type="caution">
    <text evidence="1">The sequence shown here is derived from an EMBL/GenBank/DDBJ whole genome shotgun (WGS) entry which is preliminary data.</text>
</comment>
<dbReference type="AlphaFoldDB" id="A0A7Y6C2J5"/>
<sequence length="1026" mass="118244">MTVWNHLKNPPACYRTLPFWSWNDDLDQPELIRQIEEMHRAGIGGFFIHARGGLTVPYMGEKWMDAIQLCIEKSQELGMEVWLYDENGWPSGFADGKVPARGHAYQQKLLAYEWGPFKQENNNTIAGYIQCGDELHLLAPEDRRSPDLRIYYEVNPYYIDTLSKTAVNAFITTVYEVYWARFVTRYDSVLKGIFTDEPQFGRGNLPWSLELEHEFETRFGYSLLTALPALFWESENYRKIRNDYWLCVTTMFTEAYAKQIGTWCRKRGWLSTGHVVDEQTLMSQATSVGDPLSFYEHMQIPGCDWLGRSVSEEPLVPKQVSSVVRQLGKKRAITESYGCAGWNIDFQDLKRIGEWQFVHGMNLMCQHLQAYTLKGMRKRDYPPSLFYQQPWWEHYHHFNDYFARLSMLLVEGTRQAEVLLLHPIRTAWVEQAGLDSTKIDFYHQSFAQLSRWMCQSFIEHDYGSEGIIERHGKVESGQFILGEADYRVVVIPPSVTLSSRVVHLLQQFVLQGGTLIAFEPYPYLMNGERRTEISHLIEAARKPAYNRLTLEKMISSVVSPSISVNDRQGVPITSDMVNVQTLELDDAYLYYVVNSGKECYPDSEVTIYQKGMLSLIDLESGNIKPLNHKTVEGSTQVNLTLYPGQSYMIRLVQEEVQSLVETVTKMQADYSNCHIQHLNTDWKIHDMDENSLTLDMCRYRLEHGEWSTMMPLIFIQEELQNIGSAVNIELEFAINLAFDPTDGREMFLVLENPEKVRIVVNDKEVASYSCGWWRDIAFRKIDIRGCLRYGRNSIHLMMDFWNSSETYEALERAGQFESEANKLTLDTELESIYIIGDFAVASESGYVDGELGVMYTDGPFMLTEYPGICSIEDDLVSQGLPFFAGSIRLTQTVSVRSDDQASWLWQFGSKPDAIITQLKINGEEVHTFLWEPYEVDITRFLRSGDNFIELQLTNSCRNLLGPHHHIKGEPLKVGPDSFKDKAGWTDKDLDKDTHIFQSRYAFVRFGLSDVPRLVRMTNDLISEPAS</sequence>
<dbReference type="PANTHER" id="PTHR36848:SF2">
    <property type="entry name" value="SECRETED PROTEIN"/>
    <property type="match status" value="1"/>
</dbReference>
<dbReference type="Pfam" id="PF17132">
    <property type="entry name" value="Glyco_hydro_106"/>
    <property type="match status" value="1"/>
</dbReference>
<organism evidence="1 2">
    <name type="scientific">Paenibacillus xylanilyticus</name>
    <dbReference type="NCBI Taxonomy" id="248903"/>
    <lineage>
        <taxon>Bacteria</taxon>
        <taxon>Bacillati</taxon>
        <taxon>Bacillota</taxon>
        <taxon>Bacilli</taxon>
        <taxon>Bacillales</taxon>
        <taxon>Paenibacillaceae</taxon>
        <taxon>Paenibacillus</taxon>
    </lineage>
</organism>
<dbReference type="Gene3D" id="3.40.50.880">
    <property type="match status" value="1"/>
</dbReference>
<evidence type="ECO:0008006" key="3">
    <source>
        <dbReference type="Google" id="ProtNLM"/>
    </source>
</evidence>
<proteinExistence type="predicted"/>
<dbReference type="PANTHER" id="PTHR36848">
    <property type="entry name" value="DNA-BINDING PROTEIN (PUTATIVE SECRETED PROTEIN)-RELATED"/>
    <property type="match status" value="1"/>
</dbReference>
<dbReference type="InterPro" id="IPR029062">
    <property type="entry name" value="Class_I_gatase-like"/>
</dbReference>